<dbReference type="EMBL" id="CP038148">
    <property type="protein sequence ID" value="QBQ96298.1"/>
    <property type="molecule type" value="Genomic_DNA"/>
</dbReference>
<keyword evidence="2" id="KW-1185">Reference proteome</keyword>
<protein>
    <submittedName>
        <fullName evidence="1">Uncharacterized protein</fullName>
    </submittedName>
</protein>
<reference evidence="1 2" key="1">
    <citation type="submission" date="2019-03" db="EMBL/GenBank/DDBJ databases">
        <title>Paraburkholderia sp. 7MH5, isolated from subtropical forest soil.</title>
        <authorList>
            <person name="Gao Z.-H."/>
            <person name="Qiu L.-H."/>
        </authorList>
    </citation>
    <scope>NUCLEOTIDE SEQUENCE [LARGE SCALE GENOMIC DNA]</scope>
    <source>
        <strain evidence="1 2">7MH5</strain>
    </source>
</reference>
<gene>
    <name evidence="1" type="ORF">E1956_03330</name>
</gene>
<accession>A0A4P7CKT3</accession>
<dbReference type="Proteomes" id="UP000295727">
    <property type="component" value="Chromosome 1"/>
</dbReference>
<dbReference type="KEGG" id="ppai:E1956_03330"/>
<name>A0A4P7CKT3_9BURK</name>
<evidence type="ECO:0000313" key="2">
    <source>
        <dbReference type="Proteomes" id="UP000295727"/>
    </source>
</evidence>
<proteinExistence type="predicted"/>
<dbReference type="AlphaFoldDB" id="A0A4P7CKT3"/>
<sequence>MSNPNIKAKEAYSRFDTSEHEVLSLIRAILHTAARGLDPDGAHQVADEGAFGVIYGLADLAEKLLKRDLHRAVADLRAADAPCRLHSIEDCLQVKGAKRG</sequence>
<evidence type="ECO:0000313" key="1">
    <source>
        <dbReference type="EMBL" id="QBQ96298.1"/>
    </source>
</evidence>
<dbReference type="RefSeq" id="WP_134747413.1">
    <property type="nucleotide sequence ID" value="NZ_CP038148.1"/>
</dbReference>
<organism evidence="1 2">
    <name type="scientific">Paraburkholderia pallida</name>
    <dbReference type="NCBI Taxonomy" id="2547399"/>
    <lineage>
        <taxon>Bacteria</taxon>
        <taxon>Pseudomonadati</taxon>
        <taxon>Pseudomonadota</taxon>
        <taxon>Betaproteobacteria</taxon>
        <taxon>Burkholderiales</taxon>
        <taxon>Burkholderiaceae</taxon>
        <taxon>Paraburkholderia</taxon>
    </lineage>
</organism>